<dbReference type="EMBL" id="CM029041">
    <property type="protein sequence ID" value="KAG2630243.1"/>
    <property type="molecule type" value="Genomic_DNA"/>
</dbReference>
<feature type="compositionally biased region" description="Pro residues" evidence="1">
    <location>
        <begin position="52"/>
        <end position="69"/>
    </location>
</feature>
<protein>
    <submittedName>
        <fullName evidence="2">Uncharacterized protein</fullName>
    </submittedName>
</protein>
<dbReference type="AlphaFoldDB" id="A0A8T0VBR0"/>
<keyword evidence="3" id="KW-1185">Reference proteome</keyword>
<reference evidence="2" key="1">
    <citation type="submission" date="2020-05" db="EMBL/GenBank/DDBJ databases">
        <title>WGS assembly of Panicum virgatum.</title>
        <authorList>
            <person name="Lovell J.T."/>
            <person name="Jenkins J."/>
            <person name="Shu S."/>
            <person name="Juenger T.E."/>
            <person name="Schmutz J."/>
        </authorList>
    </citation>
    <scope>NUCLEOTIDE SEQUENCE</scope>
    <source>
        <strain evidence="2">AP13</strain>
    </source>
</reference>
<comment type="caution">
    <text evidence="2">The sequence shown here is derived from an EMBL/GenBank/DDBJ whole genome shotgun (WGS) entry which is preliminary data.</text>
</comment>
<dbReference type="PROSITE" id="PS00071">
    <property type="entry name" value="GAPDH"/>
    <property type="match status" value="1"/>
</dbReference>
<dbReference type="GO" id="GO:0016620">
    <property type="term" value="F:oxidoreductase activity, acting on the aldehyde or oxo group of donors, NAD or NADP as acceptor"/>
    <property type="evidence" value="ECO:0007669"/>
    <property type="project" value="InterPro"/>
</dbReference>
<dbReference type="Proteomes" id="UP000823388">
    <property type="component" value="Chromosome 3K"/>
</dbReference>
<evidence type="ECO:0000256" key="1">
    <source>
        <dbReference type="SAM" id="MobiDB-lite"/>
    </source>
</evidence>
<dbReference type="InterPro" id="IPR020830">
    <property type="entry name" value="GlycerAld_3-P_DH_AS"/>
</dbReference>
<evidence type="ECO:0000313" key="3">
    <source>
        <dbReference type="Proteomes" id="UP000823388"/>
    </source>
</evidence>
<sequence length="152" mass="16399">MLHAGVLAWGNNTEPGASCTTTALLIVLKSSPTWRVKPPPRSVPLLLFPTAPARPPPPTSPTIPAQPLPPRSLPCQWTSALSSRRAPAAPWWSTALGGCGRGSRCRCGSECPVMAAPAVTPTLRARRLRWFPRRGPDPQGKTRKECFAWDFG</sequence>
<proteinExistence type="predicted"/>
<evidence type="ECO:0000313" key="2">
    <source>
        <dbReference type="EMBL" id="KAG2630243.1"/>
    </source>
</evidence>
<organism evidence="2 3">
    <name type="scientific">Panicum virgatum</name>
    <name type="common">Blackwell switchgrass</name>
    <dbReference type="NCBI Taxonomy" id="38727"/>
    <lineage>
        <taxon>Eukaryota</taxon>
        <taxon>Viridiplantae</taxon>
        <taxon>Streptophyta</taxon>
        <taxon>Embryophyta</taxon>
        <taxon>Tracheophyta</taxon>
        <taxon>Spermatophyta</taxon>
        <taxon>Magnoliopsida</taxon>
        <taxon>Liliopsida</taxon>
        <taxon>Poales</taxon>
        <taxon>Poaceae</taxon>
        <taxon>PACMAD clade</taxon>
        <taxon>Panicoideae</taxon>
        <taxon>Panicodae</taxon>
        <taxon>Paniceae</taxon>
        <taxon>Panicinae</taxon>
        <taxon>Panicum</taxon>
        <taxon>Panicum sect. Hiantes</taxon>
    </lineage>
</organism>
<gene>
    <name evidence="2" type="ORF">PVAP13_3KG503102</name>
</gene>
<accession>A0A8T0VBR0</accession>
<name>A0A8T0VBR0_PANVG</name>
<feature type="region of interest" description="Disordered" evidence="1">
    <location>
        <begin position="48"/>
        <end position="69"/>
    </location>
</feature>